<dbReference type="InterPro" id="IPR011083">
    <property type="entry name" value="Phage_tail_collar_dom"/>
</dbReference>
<keyword evidence="3" id="KW-1185">Reference proteome</keyword>
<protein>
    <submittedName>
        <fullName evidence="2">Phage Tail Collar Domain</fullName>
    </submittedName>
</protein>
<evidence type="ECO:0000313" key="3">
    <source>
        <dbReference type="Proteomes" id="UP000249005"/>
    </source>
</evidence>
<dbReference type="Proteomes" id="UP000249005">
    <property type="component" value="Chromosome 1"/>
</dbReference>
<dbReference type="RefSeq" id="WP_232054913.1">
    <property type="nucleotide sequence ID" value="NZ_LR698987.1"/>
</dbReference>
<dbReference type="PANTHER" id="PTHR35191:SF1">
    <property type="entry name" value="PROPHAGE SIDE TAIL FIBER PROTEIN HOMOLOG STFQ-RELATED"/>
    <property type="match status" value="1"/>
</dbReference>
<dbReference type="Pfam" id="PF07484">
    <property type="entry name" value="Collar"/>
    <property type="match status" value="1"/>
</dbReference>
<dbReference type="Gene3D" id="3.90.1340.10">
    <property type="entry name" value="Phage tail collar domain"/>
    <property type="match status" value="1"/>
</dbReference>
<organism evidence="2 3">
    <name type="scientific">Leminorella richardii</name>
    <dbReference type="NCBI Taxonomy" id="158841"/>
    <lineage>
        <taxon>Bacteria</taxon>
        <taxon>Pseudomonadati</taxon>
        <taxon>Pseudomonadota</taxon>
        <taxon>Gammaproteobacteria</taxon>
        <taxon>Enterobacterales</taxon>
        <taxon>Budviciaceae</taxon>
        <taxon>Leminorella</taxon>
    </lineage>
</organism>
<dbReference type="InterPro" id="IPR051934">
    <property type="entry name" value="Phage_Tail_Fiber_Structural"/>
</dbReference>
<gene>
    <name evidence="2" type="ORF">NCTC12151_02531</name>
</gene>
<evidence type="ECO:0000313" key="2">
    <source>
        <dbReference type="EMBL" id="SQI42316.1"/>
    </source>
</evidence>
<dbReference type="InterPro" id="IPR037053">
    <property type="entry name" value="Phage_tail_collar_dom_sf"/>
</dbReference>
<dbReference type="EMBL" id="LS483470">
    <property type="protein sequence ID" value="SQI42316.1"/>
    <property type="molecule type" value="Genomic_DNA"/>
</dbReference>
<dbReference type="PANTHER" id="PTHR35191">
    <property type="entry name" value="PROPHAGE SIDE TAIL FIBER PROTEIN HOMOLOG STFQ-RELATED"/>
    <property type="match status" value="1"/>
</dbReference>
<feature type="domain" description="Phage tail collar" evidence="1">
    <location>
        <begin position="78"/>
        <end position="123"/>
    </location>
</feature>
<proteinExistence type="predicted"/>
<evidence type="ECO:0000259" key="1">
    <source>
        <dbReference type="Pfam" id="PF07484"/>
    </source>
</evidence>
<reference evidence="2 3" key="1">
    <citation type="submission" date="2018-06" db="EMBL/GenBank/DDBJ databases">
        <authorList>
            <consortium name="Pathogen Informatics"/>
            <person name="Doyle S."/>
        </authorList>
    </citation>
    <scope>NUCLEOTIDE SEQUENCE [LARGE SCALE GENOMIC DNA]</scope>
    <source>
        <strain evidence="2 3">NCTC12151</strain>
    </source>
</reference>
<sequence>MTTFAENHIVFPDGQINVVPLPEAIMRNGFTPETRDAPGMPLPAQYLNWLMRDLYRLANEVKDKSEELAGRVIPAWMPIPCPLEEAPEGYLKCNGAAFDKERYPELAEGYPSGVLPDLRGEFIRGWDDGRGVDAGRKLLSLQSHAFESHNHYLPSCAGSVPAPNTRYASLHDSAWTTRIAVNREITATPDMAVTFPLTKGDLTNIQQATGDIGTFGTETRPRNIAFLYIVRAA</sequence>
<dbReference type="SUPFAM" id="SSF88874">
    <property type="entry name" value="Receptor-binding domain of short tail fibre protein gp12"/>
    <property type="match status" value="1"/>
</dbReference>
<name>A0A2X4UR42_9GAMM</name>
<dbReference type="KEGG" id="lri:NCTC12151_02531"/>
<dbReference type="AlphaFoldDB" id="A0A2X4UR42"/>
<accession>A0A2X4UR42</accession>